<gene>
    <name evidence="2" type="ORF">JCM19232_4551</name>
</gene>
<sequence length="107" mass="12496">MQQRDFWLCAKPLIYSTIYLYVMRFVDIALDIWPSFGSDYSTHTAVALVLVVQIWMLNVRFGVLSALSLAGYMQLMNFLDYHTYLDMVSTSLFLLPVFVLIWRNQKG</sequence>
<organism evidence="2 3">
    <name type="scientific">Vibrio ishigakensis</name>
    <dbReference type="NCBI Taxonomy" id="1481914"/>
    <lineage>
        <taxon>Bacteria</taxon>
        <taxon>Pseudomonadati</taxon>
        <taxon>Pseudomonadota</taxon>
        <taxon>Gammaproteobacteria</taxon>
        <taxon>Vibrionales</taxon>
        <taxon>Vibrionaceae</taxon>
        <taxon>Vibrio</taxon>
    </lineage>
</organism>
<accession>A0A0B8PJG1</accession>
<name>A0A0B8PJG1_9VIBR</name>
<evidence type="ECO:0000256" key="1">
    <source>
        <dbReference type="SAM" id="Phobius"/>
    </source>
</evidence>
<protein>
    <submittedName>
        <fullName evidence="2">Uncharacterized protein</fullName>
    </submittedName>
</protein>
<dbReference type="EMBL" id="BBSA01000007">
    <property type="protein sequence ID" value="GAM62874.1"/>
    <property type="molecule type" value="Genomic_DNA"/>
</dbReference>
<keyword evidence="1" id="KW-0812">Transmembrane</keyword>
<reference evidence="2 3" key="1">
    <citation type="submission" date="2015-01" db="EMBL/GenBank/DDBJ databases">
        <title>Vibrio sp. C5 JCM 19232 whole genome shotgun sequence.</title>
        <authorList>
            <person name="Sawabe T."/>
            <person name="Meirelles P."/>
            <person name="Feng G."/>
            <person name="Sayaka M."/>
            <person name="Hattori M."/>
            <person name="Ohkuma M."/>
        </authorList>
    </citation>
    <scope>NUCLEOTIDE SEQUENCE [LARGE SCALE GENOMIC DNA]</scope>
    <source>
        <strain evidence="2 3">JCM19232</strain>
    </source>
</reference>
<keyword evidence="1" id="KW-1133">Transmembrane helix</keyword>
<reference evidence="2 3" key="2">
    <citation type="submission" date="2015-01" db="EMBL/GenBank/DDBJ databases">
        <authorList>
            <consortium name="NBRP consortium"/>
            <person name="Sawabe T."/>
            <person name="Meirelles P."/>
            <person name="Feng G."/>
            <person name="Sayaka M."/>
            <person name="Hattori M."/>
            <person name="Ohkuma M."/>
        </authorList>
    </citation>
    <scope>NUCLEOTIDE SEQUENCE [LARGE SCALE GENOMIC DNA]</scope>
    <source>
        <strain evidence="2 3">JCM19232</strain>
    </source>
</reference>
<keyword evidence="1" id="KW-0472">Membrane</keyword>
<feature type="transmembrane region" description="Helical" evidence="1">
    <location>
        <begin position="84"/>
        <end position="102"/>
    </location>
</feature>
<feature type="transmembrane region" description="Helical" evidence="1">
    <location>
        <begin position="45"/>
        <end position="72"/>
    </location>
</feature>
<evidence type="ECO:0000313" key="2">
    <source>
        <dbReference type="EMBL" id="GAM62874.1"/>
    </source>
</evidence>
<comment type="caution">
    <text evidence="2">The sequence shown here is derived from an EMBL/GenBank/DDBJ whole genome shotgun (WGS) entry which is preliminary data.</text>
</comment>
<evidence type="ECO:0000313" key="3">
    <source>
        <dbReference type="Proteomes" id="UP000031670"/>
    </source>
</evidence>
<dbReference type="AlphaFoldDB" id="A0A0B8PJG1"/>
<dbReference type="Proteomes" id="UP000031670">
    <property type="component" value="Unassembled WGS sequence"/>
</dbReference>
<proteinExistence type="predicted"/>